<comment type="caution">
    <text evidence="1">The sequence shown here is derived from an EMBL/GenBank/DDBJ whole genome shotgun (WGS) entry which is preliminary data.</text>
</comment>
<keyword evidence="2" id="KW-1185">Reference proteome</keyword>
<protein>
    <submittedName>
        <fullName evidence="1">Uncharacterized protein</fullName>
    </submittedName>
</protein>
<dbReference type="EMBL" id="JAMKFB020000255">
    <property type="protein sequence ID" value="KAL0151265.1"/>
    <property type="molecule type" value="Genomic_DNA"/>
</dbReference>
<proteinExistence type="predicted"/>
<organism evidence="1 2">
    <name type="scientific">Cirrhinus mrigala</name>
    <name type="common">Mrigala</name>
    <dbReference type="NCBI Taxonomy" id="683832"/>
    <lineage>
        <taxon>Eukaryota</taxon>
        <taxon>Metazoa</taxon>
        <taxon>Chordata</taxon>
        <taxon>Craniata</taxon>
        <taxon>Vertebrata</taxon>
        <taxon>Euteleostomi</taxon>
        <taxon>Actinopterygii</taxon>
        <taxon>Neopterygii</taxon>
        <taxon>Teleostei</taxon>
        <taxon>Ostariophysi</taxon>
        <taxon>Cypriniformes</taxon>
        <taxon>Cyprinidae</taxon>
        <taxon>Labeoninae</taxon>
        <taxon>Labeonini</taxon>
        <taxon>Cirrhinus</taxon>
    </lineage>
</organism>
<evidence type="ECO:0000313" key="2">
    <source>
        <dbReference type="Proteomes" id="UP001529510"/>
    </source>
</evidence>
<accession>A0ABD0MMD7</accession>
<gene>
    <name evidence="1" type="ORF">M9458_053456</name>
</gene>
<evidence type="ECO:0000313" key="1">
    <source>
        <dbReference type="EMBL" id="KAL0151265.1"/>
    </source>
</evidence>
<dbReference type="Proteomes" id="UP001529510">
    <property type="component" value="Unassembled WGS sequence"/>
</dbReference>
<dbReference type="AlphaFoldDB" id="A0ABD0MMD7"/>
<sequence length="112" mass="12697">MISAAFSTEPERDSLKEETPVTRALHLTPLLLHPRLKACIKACIALKQWSQTQFLEDHSSAQFSSNPNQRHLIQLIKGFRIIRNFQAGSCGPPGIEFETSALKQCKPRYTLY</sequence>
<reference evidence="1 2" key="1">
    <citation type="submission" date="2024-05" db="EMBL/GenBank/DDBJ databases">
        <title>Genome sequencing and assembly of Indian major carp, Cirrhinus mrigala (Hamilton, 1822).</title>
        <authorList>
            <person name="Mohindra V."/>
            <person name="Chowdhury L.M."/>
            <person name="Lal K."/>
            <person name="Jena J.K."/>
        </authorList>
    </citation>
    <scope>NUCLEOTIDE SEQUENCE [LARGE SCALE GENOMIC DNA]</scope>
    <source>
        <strain evidence="1">CM1030</strain>
        <tissue evidence="1">Blood</tissue>
    </source>
</reference>
<name>A0ABD0MMD7_CIRMR</name>